<dbReference type="EMBL" id="JAAMFM010000020">
    <property type="protein sequence ID" value="NVM95817.1"/>
    <property type="molecule type" value="Genomic_DNA"/>
</dbReference>
<gene>
    <name evidence="3" type="ORF">G6034_13020</name>
</gene>
<evidence type="ECO:0000256" key="1">
    <source>
        <dbReference type="SAM" id="MobiDB-lite"/>
    </source>
</evidence>
<evidence type="ECO:0000256" key="2">
    <source>
        <dbReference type="SAM" id="Phobius"/>
    </source>
</evidence>
<dbReference type="RefSeq" id="WP_176635536.1">
    <property type="nucleotide sequence ID" value="NZ_JAAMFM010000020.1"/>
</dbReference>
<proteinExistence type="predicted"/>
<feature type="compositionally biased region" description="Low complexity" evidence="1">
    <location>
        <begin position="143"/>
        <end position="153"/>
    </location>
</feature>
<feature type="region of interest" description="Disordered" evidence="1">
    <location>
        <begin position="1"/>
        <end position="79"/>
    </location>
</feature>
<organism evidence="3 4">
    <name type="scientific">Arthrobacter wenxiniae</name>
    <dbReference type="NCBI Taxonomy" id="2713570"/>
    <lineage>
        <taxon>Bacteria</taxon>
        <taxon>Bacillati</taxon>
        <taxon>Actinomycetota</taxon>
        <taxon>Actinomycetes</taxon>
        <taxon>Micrococcales</taxon>
        <taxon>Micrococcaceae</taxon>
        <taxon>Arthrobacter</taxon>
    </lineage>
</organism>
<reference evidence="3 4" key="1">
    <citation type="submission" date="2020-02" db="EMBL/GenBank/DDBJ databases">
        <title>Genome sequence of strain AETb3-4.</title>
        <authorList>
            <person name="Gao J."/>
            <person name="Zhang X."/>
        </authorList>
    </citation>
    <scope>NUCLEOTIDE SEQUENCE [LARGE SCALE GENOMIC DNA]</scope>
    <source>
        <strain evidence="3 4">AETb3-4</strain>
    </source>
</reference>
<name>A0A7Y7IIE0_9MICC</name>
<dbReference type="AlphaFoldDB" id="A0A7Y7IIE0"/>
<keyword evidence="2" id="KW-1133">Transmembrane helix</keyword>
<feature type="compositionally biased region" description="Gly residues" evidence="1">
    <location>
        <begin position="132"/>
        <end position="142"/>
    </location>
</feature>
<evidence type="ECO:0000313" key="4">
    <source>
        <dbReference type="Proteomes" id="UP000543556"/>
    </source>
</evidence>
<dbReference type="Proteomes" id="UP000543556">
    <property type="component" value="Unassembled WGS sequence"/>
</dbReference>
<feature type="region of interest" description="Disordered" evidence="1">
    <location>
        <begin position="132"/>
        <end position="159"/>
    </location>
</feature>
<feature type="compositionally biased region" description="Low complexity" evidence="1">
    <location>
        <begin position="14"/>
        <end position="44"/>
    </location>
</feature>
<evidence type="ECO:0000313" key="3">
    <source>
        <dbReference type="EMBL" id="NVM95817.1"/>
    </source>
</evidence>
<keyword evidence="4" id="KW-1185">Reference proteome</keyword>
<sequence>MRQDEVSNGGDGHVPGPHGAAPHGSPYVAASPTGAGSTGADPTGAGPGGPTPTAQERMAWSRPLDEPGPAKPSRSPFRRRWWTIPKIVIAGVVAVLLAGAGGGAIGYGIGEAGAQHLGPGIGRYGHHRGNFGPYGGLGGGSGSQLPGQAPSGSDSGNNP</sequence>
<comment type="caution">
    <text evidence="3">The sequence shown here is derived from an EMBL/GenBank/DDBJ whole genome shotgun (WGS) entry which is preliminary data.</text>
</comment>
<accession>A0A7Y7IIE0</accession>
<feature type="transmembrane region" description="Helical" evidence="2">
    <location>
        <begin position="87"/>
        <end position="109"/>
    </location>
</feature>
<protein>
    <submittedName>
        <fullName evidence="3">Uncharacterized protein</fullName>
    </submittedName>
</protein>
<keyword evidence="2" id="KW-0472">Membrane</keyword>
<keyword evidence="2" id="KW-0812">Transmembrane</keyword>